<dbReference type="InterPro" id="IPR022398">
    <property type="entry name" value="Peptidase_S8_His-AS"/>
</dbReference>
<feature type="active site" description="Charge relay system" evidence="5">
    <location>
        <position position="378"/>
    </location>
</feature>
<dbReference type="Proteomes" id="UP000004691">
    <property type="component" value="Unassembled WGS sequence"/>
</dbReference>
<dbReference type="InterPro" id="IPR023828">
    <property type="entry name" value="Peptidase_S8_Ser-AS"/>
</dbReference>
<feature type="chain" id="PRO_5039152677" evidence="8">
    <location>
        <begin position="23"/>
        <end position="459"/>
    </location>
</feature>
<dbReference type="InterPro" id="IPR015500">
    <property type="entry name" value="Peptidase_S8_subtilisin-rel"/>
</dbReference>
<feature type="region of interest" description="Disordered" evidence="7">
    <location>
        <begin position="92"/>
        <end position="121"/>
    </location>
</feature>
<evidence type="ECO:0000259" key="9">
    <source>
        <dbReference type="Pfam" id="PF00082"/>
    </source>
</evidence>
<evidence type="ECO:0000256" key="3">
    <source>
        <dbReference type="ARBA" id="ARBA00022801"/>
    </source>
</evidence>
<dbReference type="SUPFAM" id="SSF52743">
    <property type="entry name" value="Subtilisin-like"/>
    <property type="match status" value="1"/>
</dbReference>
<dbReference type="MEROPS" id="S08.091"/>
<evidence type="ECO:0000256" key="6">
    <source>
        <dbReference type="RuleBase" id="RU003355"/>
    </source>
</evidence>
<evidence type="ECO:0000313" key="10">
    <source>
        <dbReference type="EMBL" id="EID52980.1"/>
    </source>
</evidence>
<gene>
    <name evidence="10" type="ORF">SacxiDRAFT_0711</name>
</gene>
<feature type="active site" description="Charge relay system" evidence="5">
    <location>
        <position position="154"/>
    </location>
</feature>
<dbReference type="PRINTS" id="PR00723">
    <property type="entry name" value="SUBTILISIN"/>
</dbReference>
<dbReference type="RefSeq" id="WP_006237086.1">
    <property type="nucleotide sequence ID" value="NZ_JH636049.1"/>
</dbReference>
<dbReference type="InterPro" id="IPR036852">
    <property type="entry name" value="Peptidase_S8/S53_dom_sf"/>
</dbReference>
<evidence type="ECO:0000256" key="4">
    <source>
        <dbReference type="ARBA" id="ARBA00022825"/>
    </source>
</evidence>
<dbReference type="InterPro" id="IPR050131">
    <property type="entry name" value="Peptidase_S8_subtilisin-like"/>
</dbReference>
<dbReference type="Gene3D" id="3.40.50.200">
    <property type="entry name" value="Peptidase S8/S53 domain"/>
    <property type="match status" value="1"/>
</dbReference>
<dbReference type="InterPro" id="IPR000209">
    <property type="entry name" value="Peptidase_S8/S53_dom"/>
</dbReference>
<organism evidence="10 11">
    <name type="scientific">Saccharomonospora xinjiangensis XJ-54</name>
    <dbReference type="NCBI Taxonomy" id="882086"/>
    <lineage>
        <taxon>Bacteria</taxon>
        <taxon>Bacillati</taxon>
        <taxon>Actinomycetota</taxon>
        <taxon>Actinomycetes</taxon>
        <taxon>Pseudonocardiales</taxon>
        <taxon>Pseudonocardiaceae</taxon>
        <taxon>Saccharomonospora</taxon>
    </lineage>
</organism>
<dbReference type="PANTHER" id="PTHR43806">
    <property type="entry name" value="PEPTIDASE S8"/>
    <property type="match status" value="1"/>
</dbReference>
<feature type="active site" description="Charge relay system" evidence="5">
    <location>
        <position position="195"/>
    </location>
</feature>
<evidence type="ECO:0000256" key="7">
    <source>
        <dbReference type="SAM" id="MobiDB-lite"/>
    </source>
</evidence>
<protein>
    <submittedName>
        <fullName evidence="10">Subtilisin-like serine protease</fullName>
    </submittedName>
</protein>
<dbReference type="PROSITE" id="PS00137">
    <property type="entry name" value="SUBTILASE_HIS"/>
    <property type="match status" value="1"/>
</dbReference>
<keyword evidence="11" id="KW-1185">Reference proteome</keyword>
<reference evidence="10 11" key="1">
    <citation type="submission" date="2012-01" db="EMBL/GenBank/DDBJ databases">
        <title>Improved High-Quality Draft sequence of Saccharomonospora xinjiangensis XJ-54.</title>
        <authorList>
            <consortium name="US DOE Joint Genome Institute"/>
            <person name="Lucas S."/>
            <person name="Han J."/>
            <person name="Lapidus A."/>
            <person name="Cheng J.-F."/>
            <person name="Goodwin L."/>
            <person name="Pitluck S."/>
            <person name="Peters L."/>
            <person name="Mikhailova N."/>
            <person name="Teshima H."/>
            <person name="Detter J.C."/>
            <person name="Han C."/>
            <person name="Tapia R."/>
            <person name="Land M."/>
            <person name="Hauser L."/>
            <person name="Kyrpides N."/>
            <person name="Ivanova N."/>
            <person name="Pagani I."/>
            <person name="Brambilla E.-M."/>
            <person name="Klenk H.-P."/>
            <person name="Woyke T."/>
        </authorList>
    </citation>
    <scope>NUCLEOTIDE SEQUENCE [LARGE SCALE GENOMIC DNA]</scope>
    <source>
        <strain evidence="10 11">XJ-54</strain>
    </source>
</reference>
<dbReference type="eggNOG" id="COG1404">
    <property type="taxonomic scope" value="Bacteria"/>
</dbReference>
<dbReference type="PANTHER" id="PTHR43806:SF11">
    <property type="entry name" value="CEREVISIN-RELATED"/>
    <property type="match status" value="1"/>
</dbReference>
<keyword evidence="4 5" id="KW-0720">Serine protease</keyword>
<dbReference type="Pfam" id="PF00082">
    <property type="entry name" value="Peptidase_S8"/>
    <property type="match status" value="1"/>
</dbReference>
<feature type="domain" description="Peptidase S8/S53" evidence="9">
    <location>
        <begin position="147"/>
        <end position="427"/>
    </location>
</feature>
<dbReference type="HOGENOM" id="CLU_011263_17_3_11"/>
<sequence>MRSSAGAVLLTVLLLLAGGAGTDTVRGGVRQCDTGGQVVRYLVVFEPPTHSAQAAARVDAACGELGTFHAQIAVGVATSADNRFTEYIGPRRAIASREPGHTSQSAGTVPRSPDEFTGDANDLTDRQWNLRAIRAEQAHTRQRGSDDAVIGVLDSGIDADHPDLRHSVDSELSAGCLSGAADPNPSSWRPGASAHGTHVAGVLAAADDARGVTGVAPGARVASVRVVDDAGRVTPEAAVCGLMWAADHDFDLVNGSFLVSPWPGTCARGSGRDAVREAIRRALRHAHERGTLTVVAASNKAAELTPSHALAPEGRACEVLPAGLRDAVSVSASTRDGRKAGYSSYGLGVIDLTAPGGDGGRCVLSTVPGGYATLCGTSMAAPHVTGVAALVASERPGAPPDQLRRTLTETATSVPCPDDDLTGNGTQDTHCEGHTGYNGFFGHGRVDALTAVEQATGFR</sequence>
<keyword evidence="2 5" id="KW-0645">Protease</keyword>
<dbReference type="STRING" id="882086.SacxiDRAFT_0711"/>
<evidence type="ECO:0000256" key="2">
    <source>
        <dbReference type="ARBA" id="ARBA00022670"/>
    </source>
</evidence>
<dbReference type="GO" id="GO:0006508">
    <property type="term" value="P:proteolysis"/>
    <property type="evidence" value="ECO:0007669"/>
    <property type="project" value="UniProtKB-KW"/>
</dbReference>
<evidence type="ECO:0000256" key="8">
    <source>
        <dbReference type="SAM" id="SignalP"/>
    </source>
</evidence>
<dbReference type="PROSITE" id="PS00138">
    <property type="entry name" value="SUBTILASE_SER"/>
    <property type="match status" value="1"/>
</dbReference>
<evidence type="ECO:0000256" key="5">
    <source>
        <dbReference type="PROSITE-ProRule" id="PRU01240"/>
    </source>
</evidence>
<keyword evidence="3 5" id="KW-0378">Hydrolase</keyword>
<feature type="signal peptide" evidence="8">
    <location>
        <begin position="1"/>
        <end position="22"/>
    </location>
</feature>
<dbReference type="PROSITE" id="PS51892">
    <property type="entry name" value="SUBTILASE"/>
    <property type="match status" value="1"/>
</dbReference>
<evidence type="ECO:0000313" key="11">
    <source>
        <dbReference type="Proteomes" id="UP000004691"/>
    </source>
</evidence>
<dbReference type="AlphaFoldDB" id="I0UYM7"/>
<name>I0UYM7_9PSEU</name>
<dbReference type="PROSITE" id="PS00136">
    <property type="entry name" value="SUBTILASE_ASP"/>
    <property type="match status" value="1"/>
</dbReference>
<keyword evidence="8" id="KW-0732">Signal</keyword>
<dbReference type="GO" id="GO:0004252">
    <property type="term" value="F:serine-type endopeptidase activity"/>
    <property type="evidence" value="ECO:0007669"/>
    <property type="project" value="UniProtKB-UniRule"/>
</dbReference>
<dbReference type="EMBL" id="JH636049">
    <property type="protein sequence ID" value="EID52980.1"/>
    <property type="molecule type" value="Genomic_DNA"/>
</dbReference>
<comment type="similarity">
    <text evidence="1 5 6">Belongs to the peptidase S8 family.</text>
</comment>
<dbReference type="InterPro" id="IPR023827">
    <property type="entry name" value="Peptidase_S8_Asp-AS"/>
</dbReference>
<accession>I0UYM7</accession>
<proteinExistence type="inferred from homology"/>
<evidence type="ECO:0000256" key="1">
    <source>
        <dbReference type="ARBA" id="ARBA00011073"/>
    </source>
</evidence>